<reference evidence="3" key="1">
    <citation type="journal article" date="2019" name="Int. J. Syst. Evol. Microbiol.">
        <title>The Global Catalogue of Microorganisms (GCM) 10K type strain sequencing project: providing services to taxonomists for standard genome sequencing and annotation.</title>
        <authorList>
            <consortium name="The Broad Institute Genomics Platform"/>
            <consortium name="The Broad Institute Genome Sequencing Center for Infectious Disease"/>
            <person name="Wu L."/>
            <person name="Ma J."/>
        </authorList>
    </citation>
    <scope>NUCLEOTIDE SEQUENCE [LARGE SCALE GENOMIC DNA]</scope>
    <source>
        <strain evidence="3">CGMCC 4.7177</strain>
    </source>
</reference>
<keyword evidence="1" id="KW-0732">Signal</keyword>
<dbReference type="RefSeq" id="WP_381181056.1">
    <property type="nucleotide sequence ID" value="NZ_JBHSFK010000029.1"/>
</dbReference>
<gene>
    <name evidence="2" type="ORF">ACFPIH_36250</name>
</gene>
<evidence type="ECO:0000313" key="2">
    <source>
        <dbReference type="EMBL" id="MFC4504896.1"/>
    </source>
</evidence>
<keyword evidence="3" id="KW-1185">Reference proteome</keyword>
<evidence type="ECO:0000313" key="3">
    <source>
        <dbReference type="Proteomes" id="UP001595839"/>
    </source>
</evidence>
<sequence length="133" mass="14252">MKRQIALSLGAAALLIAATASPASAGTAHNSGSGTIWTGSDGTVLCYTSIENRDYDNHHSDVKGRFESHVGFGCQGWLERKSDEYNWTRVSNNYFISDGQHASTAWHWNGGSAQSRVCIVLTANGEKVCSTGL</sequence>
<accession>A0ABV9B5R4</accession>
<comment type="caution">
    <text evidence="2">The sequence shown here is derived from an EMBL/GenBank/DDBJ whole genome shotgun (WGS) entry which is preliminary data.</text>
</comment>
<feature type="signal peptide" evidence="1">
    <location>
        <begin position="1"/>
        <end position="25"/>
    </location>
</feature>
<proteinExistence type="predicted"/>
<dbReference type="Proteomes" id="UP001595839">
    <property type="component" value="Unassembled WGS sequence"/>
</dbReference>
<organism evidence="2 3">
    <name type="scientific">Streptomyces vulcanius</name>
    <dbReference type="NCBI Taxonomy" id="1441876"/>
    <lineage>
        <taxon>Bacteria</taxon>
        <taxon>Bacillati</taxon>
        <taxon>Actinomycetota</taxon>
        <taxon>Actinomycetes</taxon>
        <taxon>Kitasatosporales</taxon>
        <taxon>Streptomycetaceae</taxon>
        <taxon>Streptomyces</taxon>
    </lineage>
</organism>
<feature type="chain" id="PRO_5046910351" evidence="1">
    <location>
        <begin position="26"/>
        <end position="133"/>
    </location>
</feature>
<name>A0ABV9B5R4_9ACTN</name>
<dbReference type="EMBL" id="JBHSFK010000029">
    <property type="protein sequence ID" value="MFC4504896.1"/>
    <property type="molecule type" value="Genomic_DNA"/>
</dbReference>
<protein>
    <submittedName>
        <fullName evidence="2">Uncharacterized protein</fullName>
    </submittedName>
</protein>
<evidence type="ECO:0000256" key="1">
    <source>
        <dbReference type="SAM" id="SignalP"/>
    </source>
</evidence>